<accession>A0A1X7A355</accession>
<dbReference type="PANTHER" id="PTHR11014">
    <property type="entry name" value="PEPTIDASE M20 FAMILY MEMBER"/>
    <property type="match status" value="1"/>
</dbReference>
<dbReference type="EMBL" id="FWFP01000011">
    <property type="protein sequence ID" value="SLN68728.1"/>
    <property type="molecule type" value="Genomic_DNA"/>
</dbReference>
<dbReference type="OrthoDB" id="9777385at2"/>
<keyword evidence="2" id="KW-0479">Metal-binding</keyword>
<dbReference type="InterPro" id="IPR011650">
    <property type="entry name" value="Peptidase_M20_dimer"/>
</dbReference>
<dbReference type="NCBIfam" id="TIGR01891">
    <property type="entry name" value="amidohydrolases"/>
    <property type="match status" value="1"/>
</dbReference>
<feature type="binding site" evidence="2">
    <location>
        <position position="132"/>
    </location>
    <ligand>
        <name>Mn(2+)</name>
        <dbReference type="ChEBI" id="CHEBI:29035"/>
        <label>2</label>
    </ligand>
</feature>
<dbReference type="PANTHER" id="PTHR11014:SF169">
    <property type="entry name" value="CLAN MH, FAMILY M20, PEPTIDASE T-LIKE METALLOPEPTIDASE"/>
    <property type="match status" value="1"/>
</dbReference>
<keyword evidence="1 4" id="KW-0378">Hydrolase</keyword>
<keyword evidence="5" id="KW-1185">Reference proteome</keyword>
<dbReference type="Proteomes" id="UP000193778">
    <property type="component" value="Unassembled WGS sequence"/>
</dbReference>
<feature type="binding site" evidence="2">
    <location>
        <position position="158"/>
    </location>
    <ligand>
        <name>Mn(2+)</name>
        <dbReference type="ChEBI" id="CHEBI:29035"/>
        <label>2</label>
    </ligand>
</feature>
<feature type="binding site" evidence="2">
    <location>
        <position position="99"/>
    </location>
    <ligand>
        <name>Mn(2+)</name>
        <dbReference type="ChEBI" id="CHEBI:29035"/>
        <label>2</label>
    </ligand>
</feature>
<dbReference type="RefSeq" id="WP_085823950.1">
    <property type="nucleotide sequence ID" value="NZ_FWFP01000011.1"/>
</dbReference>
<proteinExistence type="predicted"/>
<feature type="binding site" evidence="2">
    <location>
        <position position="353"/>
    </location>
    <ligand>
        <name>Mn(2+)</name>
        <dbReference type="ChEBI" id="CHEBI:29035"/>
        <label>2</label>
    </ligand>
</feature>
<dbReference type="InterPro" id="IPR002933">
    <property type="entry name" value="Peptidase_M20"/>
</dbReference>
<dbReference type="GO" id="GO:0016787">
    <property type="term" value="F:hydrolase activity"/>
    <property type="evidence" value="ECO:0007669"/>
    <property type="project" value="UniProtKB-KW"/>
</dbReference>
<protein>
    <submittedName>
        <fullName evidence="4">Putative hydrolase YxeP</fullName>
        <ecNumber evidence="4">3.-.-.-</ecNumber>
    </submittedName>
</protein>
<evidence type="ECO:0000256" key="2">
    <source>
        <dbReference type="PIRSR" id="PIRSR005962-1"/>
    </source>
</evidence>
<feature type="domain" description="Peptidase M20 dimerisation" evidence="3">
    <location>
        <begin position="179"/>
        <end position="277"/>
    </location>
</feature>
<keyword evidence="2" id="KW-0464">Manganese</keyword>
<feature type="binding site" evidence="2">
    <location>
        <position position="97"/>
    </location>
    <ligand>
        <name>Mn(2+)</name>
        <dbReference type="ChEBI" id="CHEBI:29035"/>
        <label>2</label>
    </ligand>
</feature>
<organism evidence="4 5">
    <name type="scientific">Ruegeria meonggei</name>
    <dbReference type="NCBI Taxonomy" id="1446476"/>
    <lineage>
        <taxon>Bacteria</taxon>
        <taxon>Pseudomonadati</taxon>
        <taxon>Pseudomonadota</taxon>
        <taxon>Alphaproteobacteria</taxon>
        <taxon>Rhodobacterales</taxon>
        <taxon>Roseobacteraceae</taxon>
        <taxon>Ruegeria</taxon>
    </lineage>
</organism>
<dbReference type="PIRSF" id="PIRSF005962">
    <property type="entry name" value="Pept_M20D_amidohydro"/>
    <property type="match status" value="1"/>
</dbReference>
<dbReference type="SUPFAM" id="SSF55031">
    <property type="entry name" value="Bacterial exopeptidase dimerisation domain"/>
    <property type="match status" value="1"/>
</dbReference>
<gene>
    <name evidence="4" type="primary">yxeP_4</name>
    <name evidence="4" type="ORF">RUM8411_03479</name>
</gene>
<evidence type="ECO:0000313" key="4">
    <source>
        <dbReference type="EMBL" id="SLN68728.1"/>
    </source>
</evidence>
<comment type="cofactor">
    <cofactor evidence="2">
        <name>Mn(2+)</name>
        <dbReference type="ChEBI" id="CHEBI:29035"/>
    </cofactor>
    <text evidence="2">The Mn(2+) ion enhances activity.</text>
</comment>
<reference evidence="5" key="1">
    <citation type="submission" date="2017-03" db="EMBL/GenBank/DDBJ databases">
        <authorList>
            <person name="Rodrigo-Torres L."/>
            <person name="Arahal R.D."/>
            <person name="Lucena T."/>
        </authorList>
    </citation>
    <scope>NUCLEOTIDE SEQUENCE [LARGE SCALE GENOMIC DNA]</scope>
    <source>
        <strain evidence="5">CECT 8411</strain>
    </source>
</reference>
<dbReference type="Gene3D" id="3.40.630.10">
    <property type="entry name" value="Zn peptidases"/>
    <property type="match status" value="1"/>
</dbReference>
<evidence type="ECO:0000256" key="1">
    <source>
        <dbReference type="ARBA" id="ARBA00022801"/>
    </source>
</evidence>
<dbReference type="AlphaFoldDB" id="A0A1X7A355"/>
<dbReference type="Pfam" id="PF07687">
    <property type="entry name" value="M20_dimer"/>
    <property type="match status" value="1"/>
</dbReference>
<dbReference type="GO" id="GO:0046872">
    <property type="term" value="F:metal ion binding"/>
    <property type="evidence" value="ECO:0007669"/>
    <property type="project" value="UniProtKB-KW"/>
</dbReference>
<sequence>MTPERLAGLVRLRHALHQIPEVSGDEVKTAAAVADYLRQHSPDQVLIDLGGHGVAAVFDGPAEGPTVLIRCELDGLPIPEVSNQPYQSTHIGRGHLCGHDGHMTMVAALAEGLAAKRPARGRVVLLFQPAEETGKGAAAVISDPAFARISPDYAFSLHNLPGLPVGQVALCSGPANCASRGVRIRLEGKTSHAAAPQDGVSPAGAISRLLPGLEALSSGADLGPDFALVTLTHARLGEASFGIAPGQGEVWATLRSVTDARMTQLLADTNALVVQVAAKEGLQVEVEYDDIFEACTNQNEAVSILQEAGRAAGYPMQMRNDPQRWSEDFGQFGKQAKAAMFWLGSGVDQPQLHNPDYDFPDEAIPVGVGIFTAVINGLLNA</sequence>
<dbReference type="InterPro" id="IPR017439">
    <property type="entry name" value="Amidohydrolase"/>
</dbReference>
<evidence type="ECO:0000259" key="3">
    <source>
        <dbReference type="Pfam" id="PF07687"/>
    </source>
</evidence>
<dbReference type="Gene3D" id="3.30.70.360">
    <property type="match status" value="1"/>
</dbReference>
<dbReference type="Pfam" id="PF01546">
    <property type="entry name" value="Peptidase_M20"/>
    <property type="match status" value="1"/>
</dbReference>
<dbReference type="InterPro" id="IPR036264">
    <property type="entry name" value="Bact_exopeptidase_dim_dom"/>
</dbReference>
<name>A0A1X7A355_9RHOB</name>
<evidence type="ECO:0000313" key="5">
    <source>
        <dbReference type="Proteomes" id="UP000193778"/>
    </source>
</evidence>
<dbReference type="SUPFAM" id="SSF53187">
    <property type="entry name" value="Zn-dependent exopeptidases"/>
    <property type="match status" value="1"/>
</dbReference>
<dbReference type="EC" id="3.-.-.-" evidence="4"/>